<evidence type="ECO:0000256" key="3">
    <source>
        <dbReference type="ARBA" id="ARBA00022475"/>
    </source>
</evidence>
<dbReference type="GO" id="GO:0005524">
    <property type="term" value="F:ATP binding"/>
    <property type="evidence" value="ECO:0007669"/>
    <property type="project" value="UniProtKB-KW"/>
</dbReference>
<dbReference type="STRING" id="225345.CLCHR_37560"/>
<evidence type="ECO:0000256" key="6">
    <source>
        <dbReference type="ARBA" id="ARBA00023065"/>
    </source>
</evidence>
<reference evidence="10 12" key="2">
    <citation type="submission" date="2018-08" db="EMBL/GenBank/DDBJ databases">
        <title>Genome of Clostridium chromiireducens C1, DSM12136.</title>
        <authorList>
            <person name="Xing M."/>
            <person name="Wei Y."/>
            <person name="Ang E.L."/>
            <person name="Zhao H."/>
            <person name="Zhang Y."/>
        </authorList>
    </citation>
    <scope>NUCLEOTIDE SEQUENCE [LARGE SCALE GENOMIC DNA]</scope>
    <source>
        <strain evidence="10 12">C1</strain>
    </source>
</reference>
<dbReference type="GO" id="GO:0005886">
    <property type="term" value="C:plasma membrane"/>
    <property type="evidence" value="ECO:0007669"/>
    <property type="project" value="UniProtKB-SubCell"/>
</dbReference>
<keyword evidence="5" id="KW-0408">Iron</keyword>
<keyword evidence="3" id="KW-1003">Cell membrane</keyword>
<keyword evidence="7" id="KW-0472">Membrane</keyword>
<dbReference type="AlphaFoldDB" id="A0A1V4IGH6"/>
<gene>
    <name evidence="9" type="primary">recF_3</name>
    <name evidence="9" type="ORF">CLCHR_37560</name>
    <name evidence="10" type="ORF">D2A34_18315</name>
</gene>
<keyword evidence="4" id="KW-0410">Iron transport</keyword>
<comment type="subcellular location">
    <subcellularLocation>
        <location evidence="1">Cell membrane</location>
        <topology evidence="1">Peripheral membrane protein</topology>
    </subcellularLocation>
</comment>
<dbReference type="PANTHER" id="PTHR42771">
    <property type="entry name" value="IRON(3+)-HYDROXAMATE IMPORT ATP-BINDING PROTEIN FHUC"/>
    <property type="match status" value="1"/>
</dbReference>
<comment type="caution">
    <text evidence="9">The sequence shown here is derived from an EMBL/GenBank/DDBJ whole genome shotgun (WGS) entry which is preliminary data.</text>
</comment>
<proteinExistence type="predicted"/>
<dbReference type="SUPFAM" id="SSF52540">
    <property type="entry name" value="P-loop containing nucleoside triphosphate hydrolases"/>
    <property type="match status" value="1"/>
</dbReference>
<protein>
    <submittedName>
        <fullName evidence="10">ATP-binding cassette domain-containing protein</fullName>
    </submittedName>
    <submittedName>
        <fullName evidence="9">DNA replication and repair protein RecF</fullName>
    </submittedName>
</protein>
<reference evidence="9 11" key="1">
    <citation type="submission" date="2017-03" db="EMBL/GenBank/DDBJ databases">
        <title>Genome sequence of Clostridium chromiireducens DSM 23318.</title>
        <authorList>
            <person name="Poehlein A."/>
            <person name="Daniel R."/>
        </authorList>
    </citation>
    <scope>NUCLEOTIDE SEQUENCE [LARGE SCALE GENOMIC DNA]</scope>
    <source>
        <strain evidence="9 11">DSM 23318</strain>
    </source>
</reference>
<name>A0A1V4IGH6_9CLOT</name>
<dbReference type="GO" id="GO:0016887">
    <property type="term" value="F:ATP hydrolysis activity"/>
    <property type="evidence" value="ECO:0007669"/>
    <property type="project" value="InterPro"/>
</dbReference>
<dbReference type="PANTHER" id="PTHR42771:SF2">
    <property type="entry name" value="IRON(3+)-HYDROXAMATE IMPORT ATP-BINDING PROTEIN FHUC"/>
    <property type="match status" value="1"/>
</dbReference>
<dbReference type="GO" id="GO:0006826">
    <property type="term" value="P:iron ion transport"/>
    <property type="evidence" value="ECO:0007669"/>
    <property type="project" value="UniProtKB-KW"/>
</dbReference>
<keyword evidence="2" id="KW-0813">Transport</keyword>
<dbReference type="InterPro" id="IPR003959">
    <property type="entry name" value="ATPase_AAA_core"/>
</dbReference>
<sequence>MLYDNLYIKEIRLKKEIYKADSYIKELPVVNNLISLDLSSNVTFFVGENGSGKSTLLEAIAINSGFNAEGGTKNFSFSSRETHSELYKYLTIVKSVRRPRDGFFLRAESFYNVATEIENLDSESSMGRRVVDSYGGKSLHKMSHGESFITLMTNRFGGNGLYILDEPEAALSPVKQMAMLTIINELVKKKSQFIIATHSPILMAYPGADIFVIDDDGITKTPYKKTDNYMITRKFLENPEKMMGYLFD</sequence>
<evidence type="ECO:0000256" key="5">
    <source>
        <dbReference type="ARBA" id="ARBA00023004"/>
    </source>
</evidence>
<dbReference type="OrthoDB" id="9784297at2"/>
<dbReference type="SMART" id="SM00382">
    <property type="entry name" value="AAA"/>
    <property type="match status" value="1"/>
</dbReference>
<organism evidence="9 11">
    <name type="scientific">Clostridium chromiireducens</name>
    <dbReference type="NCBI Taxonomy" id="225345"/>
    <lineage>
        <taxon>Bacteria</taxon>
        <taxon>Bacillati</taxon>
        <taxon>Bacillota</taxon>
        <taxon>Clostridia</taxon>
        <taxon>Eubacteriales</taxon>
        <taxon>Clostridiaceae</taxon>
        <taxon>Clostridium</taxon>
    </lineage>
</organism>
<dbReference type="Proteomes" id="UP000191056">
    <property type="component" value="Unassembled WGS sequence"/>
</dbReference>
<evidence type="ECO:0000313" key="9">
    <source>
        <dbReference type="EMBL" id="OPJ58637.1"/>
    </source>
</evidence>
<evidence type="ECO:0000313" key="12">
    <source>
        <dbReference type="Proteomes" id="UP000265930"/>
    </source>
</evidence>
<dbReference type="Pfam" id="PF13476">
    <property type="entry name" value="AAA_23"/>
    <property type="match status" value="1"/>
</dbReference>
<dbReference type="EMBL" id="QXDJ01000004">
    <property type="protein sequence ID" value="RII33679.1"/>
    <property type="molecule type" value="Genomic_DNA"/>
</dbReference>
<dbReference type="Gene3D" id="3.40.50.300">
    <property type="entry name" value="P-loop containing nucleotide triphosphate hydrolases"/>
    <property type="match status" value="2"/>
</dbReference>
<evidence type="ECO:0000256" key="7">
    <source>
        <dbReference type="ARBA" id="ARBA00023136"/>
    </source>
</evidence>
<evidence type="ECO:0000256" key="2">
    <source>
        <dbReference type="ARBA" id="ARBA00022448"/>
    </source>
</evidence>
<dbReference type="InterPro" id="IPR027417">
    <property type="entry name" value="P-loop_NTPase"/>
</dbReference>
<evidence type="ECO:0000256" key="4">
    <source>
        <dbReference type="ARBA" id="ARBA00022496"/>
    </source>
</evidence>
<keyword evidence="11" id="KW-1185">Reference proteome</keyword>
<dbReference type="Pfam" id="PF13304">
    <property type="entry name" value="AAA_21"/>
    <property type="match status" value="1"/>
</dbReference>
<evidence type="ECO:0000313" key="10">
    <source>
        <dbReference type="EMBL" id="RII33679.1"/>
    </source>
</evidence>
<evidence type="ECO:0000313" key="11">
    <source>
        <dbReference type="Proteomes" id="UP000191056"/>
    </source>
</evidence>
<evidence type="ECO:0000259" key="8">
    <source>
        <dbReference type="SMART" id="SM00382"/>
    </source>
</evidence>
<accession>A0A1V4IGH6</accession>
<evidence type="ECO:0000256" key="1">
    <source>
        <dbReference type="ARBA" id="ARBA00004202"/>
    </source>
</evidence>
<keyword evidence="10" id="KW-0547">Nucleotide-binding</keyword>
<keyword evidence="6" id="KW-0406">Ion transport</keyword>
<dbReference type="InterPro" id="IPR051535">
    <property type="entry name" value="Siderophore_ABC-ATPase"/>
</dbReference>
<dbReference type="RefSeq" id="WP_079441416.1">
    <property type="nucleotide sequence ID" value="NZ_MZGT01000062.1"/>
</dbReference>
<dbReference type="EMBL" id="MZGT01000062">
    <property type="protein sequence ID" value="OPJ58637.1"/>
    <property type="molecule type" value="Genomic_DNA"/>
</dbReference>
<keyword evidence="10" id="KW-0067">ATP-binding</keyword>
<dbReference type="Proteomes" id="UP000265930">
    <property type="component" value="Unassembled WGS sequence"/>
</dbReference>
<dbReference type="InterPro" id="IPR003593">
    <property type="entry name" value="AAA+_ATPase"/>
</dbReference>
<dbReference type="InterPro" id="IPR038729">
    <property type="entry name" value="Rad50/SbcC_AAA"/>
</dbReference>
<dbReference type="GO" id="GO:0006302">
    <property type="term" value="P:double-strand break repair"/>
    <property type="evidence" value="ECO:0007669"/>
    <property type="project" value="InterPro"/>
</dbReference>
<feature type="domain" description="AAA+ ATPase" evidence="8">
    <location>
        <begin position="39"/>
        <end position="217"/>
    </location>
</feature>